<organism evidence="2 3">
    <name type="scientific">Aliishimia ponticola</name>
    <dbReference type="NCBI Taxonomy" id="2499833"/>
    <lineage>
        <taxon>Bacteria</taxon>
        <taxon>Pseudomonadati</taxon>
        <taxon>Pseudomonadota</taxon>
        <taxon>Alphaproteobacteria</taxon>
        <taxon>Rhodobacterales</taxon>
        <taxon>Paracoccaceae</taxon>
        <taxon>Aliishimia</taxon>
    </lineage>
</organism>
<dbReference type="InterPro" id="IPR011008">
    <property type="entry name" value="Dimeric_a/b-barrel"/>
</dbReference>
<evidence type="ECO:0000313" key="3">
    <source>
        <dbReference type="Proteomes" id="UP000306602"/>
    </source>
</evidence>
<protein>
    <submittedName>
        <fullName evidence="2">Antibiotic biosynthesis monooxygenase</fullName>
    </submittedName>
</protein>
<dbReference type="EMBL" id="SRKY01000004">
    <property type="protein sequence ID" value="THH35139.1"/>
    <property type="molecule type" value="Genomic_DNA"/>
</dbReference>
<evidence type="ECO:0000313" key="2">
    <source>
        <dbReference type="EMBL" id="THH35139.1"/>
    </source>
</evidence>
<keyword evidence="2" id="KW-0560">Oxidoreductase</keyword>
<evidence type="ECO:0000259" key="1">
    <source>
        <dbReference type="PROSITE" id="PS51725"/>
    </source>
</evidence>
<dbReference type="InterPro" id="IPR007138">
    <property type="entry name" value="ABM_dom"/>
</dbReference>
<dbReference type="AlphaFoldDB" id="A0A4S4N7S7"/>
<keyword evidence="3" id="KW-1185">Reference proteome</keyword>
<dbReference type="SUPFAM" id="SSF54909">
    <property type="entry name" value="Dimeric alpha+beta barrel"/>
    <property type="match status" value="1"/>
</dbReference>
<dbReference type="PROSITE" id="PS51725">
    <property type="entry name" value="ABM"/>
    <property type="match status" value="1"/>
</dbReference>
<sequence>MFAVVVKFQLKEGVMDQFLPAMKENAQLSLKDEPCCHRFDVCTDPARPNEVLLYELYTDRAAFDLHLGTPHFNSFDRETAALIADKDVRTYDEVS</sequence>
<accession>A0A4S4N7S7</accession>
<reference evidence="2 3" key="1">
    <citation type="submission" date="2019-04" db="EMBL/GenBank/DDBJ databases">
        <title>Shimia ponticola sp. nov., isolated from seawater.</title>
        <authorList>
            <person name="Kim Y.-O."/>
            <person name="Yoon J.-H."/>
        </authorList>
    </citation>
    <scope>NUCLEOTIDE SEQUENCE [LARGE SCALE GENOMIC DNA]</scope>
    <source>
        <strain evidence="2 3">MYP11</strain>
    </source>
</reference>
<dbReference type="Pfam" id="PF03992">
    <property type="entry name" value="ABM"/>
    <property type="match status" value="1"/>
</dbReference>
<dbReference type="PANTHER" id="PTHR33336">
    <property type="entry name" value="QUINOL MONOOXYGENASE YGIN-RELATED"/>
    <property type="match status" value="1"/>
</dbReference>
<dbReference type="OrthoDB" id="9812754at2"/>
<dbReference type="Proteomes" id="UP000306602">
    <property type="component" value="Unassembled WGS sequence"/>
</dbReference>
<comment type="caution">
    <text evidence="2">The sequence shown here is derived from an EMBL/GenBank/DDBJ whole genome shotgun (WGS) entry which is preliminary data.</text>
</comment>
<dbReference type="InterPro" id="IPR050744">
    <property type="entry name" value="AI-2_Isomerase_LsrG"/>
</dbReference>
<name>A0A4S4N7S7_9RHOB</name>
<dbReference type="Gene3D" id="3.30.70.100">
    <property type="match status" value="1"/>
</dbReference>
<gene>
    <name evidence="2" type="ORF">E4Z66_15050</name>
</gene>
<dbReference type="RefSeq" id="WP_136463873.1">
    <property type="nucleotide sequence ID" value="NZ_SRKY01000004.1"/>
</dbReference>
<dbReference type="PANTHER" id="PTHR33336:SF1">
    <property type="entry name" value="(4S)-4-HYDROXY-5-PHOSPHONOOXYPENTANE-2,3-DIONE ISOMERASE"/>
    <property type="match status" value="1"/>
</dbReference>
<dbReference type="GO" id="GO:0004497">
    <property type="term" value="F:monooxygenase activity"/>
    <property type="evidence" value="ECO:0007669"/>
    <property type="project" value="UniProtKB-KW"/>
</dbReference>
<proteinExistence type="predicted"/>
<feature type="domain" description="ABM" evidence="1">
    <location>
        <begin position="2"/>
        <end position="91"/>
    </location>
</feature>
<dbReference type="GO" id="GO:0005829">
    <property type="term" value="C:cytosol"/>
    <property type="evidence" value="ECO:0007669"/>
    <property type="project" value="TreeGrafter"/>
</dbReference>
<keyword evidence="2" id="KW-0503">Monooxygenase</keyword>